<reference evidence="9" key="1">
    <citation type="submission" date="2020-12" db="EMBL/GenBank/DDBJ databases">
        <authorList>
            <person name="Huq M.A."/>
        </authorList>
    </citation>
    <scope>NUCLEOTIDE SEQUENCE</scope>
    <source>
        <strain evidence="9">MAHUQ-46</strain>
    </source>
</reference>
<dbReference type="CDD" id="cd01095">
    <property type="entry name" value="Nitrilotriacetate_monoxgenase"/>
    <property type="match status" value="1"/>
</dbReference>
<dbReference type="Pfam" id="PF00296">
    <property type="entry name" value="Bac_luciferase"/>
    <property type="match status" value="1"/>
</dbReference>
<evidence type="ECO:0000256" key="7">
    <source>
        <dbReference type="SAM" id="MobiDB-lite"/>
    </source>
</evidence>
<evidence type="ECO:0000256" key="6">
    <source>
        <dbReference type="PIRSR" id="PIRSR000337-1"/>
    </source>
</evidence>
<dbReference type="EMBL" id="JAELUP010000072">
    <property type="protein sequence ID" value="MBJ6362442.1"/>
    <property type="molecule type" value="Genomic_DNA"/>
</dbReference>
<dbReference type="GO" id="GO:0004497">
    <property type="term" value="F:monooxygenase activity"/>
    <property type="evidence" value="ECO:0007669"/>
    <property type="project" value="UniProtKB-KW"/>
</dbReference>
<evidence type="ECO:0000256" key="1">
    <source>
        <dbReference type="ARBA" id="ARBA00022630"/>
    </source>
</evidence>
<gene>
    <name evidence="9" type="ORF">JFN88_14340</name>
</gene>
<dbReference type="PANTHER" id="PTHR30011:SF16">
    <property type="entry name" value="C2H2 FINGER DOMAIN TRANSCRIPTION FACTOR (EUROFUNG)-RELATED"/>
    <property type="match status" value="1"/>
</dbReference>
<evidence type="ECO:0000256" key="3">
    <source>
        <dbReference type="ARBA" id="ARBA00023002"/>
    </source>
</evidence>
<dbReference type="InterPro" id="IPR051260">
    <property type="entry name" value="Diverse_substr_monoxygenases"/>
</dbReference>
<evidence type="ECO:0000256" key="2">
    <source>
        <dbReference type="ARBA" id="ARBA00022643"/>
    </source>
</evidence>
<accession>A0A934MVT0</accession>
<dbReference type="InterPro" id="IPR036661">
    <property type="entry name" value="Luciferase-like_sf"/>
</dbReference>
<dbReference type="Proteomes" id="UP000640274">
    <property type="component" value="Unassembled WGS sequence"/>
</dbReference>
<comment type="similarity">
    <text evidence="5">Belongs to the NtaA/SnaA/DszA monooxygenase family.</text>
</comment>
<dbReference type="Gene3D" id="3.20.20.30">
    <property type="entry name" value="Luciferase-like domain"/>
    <property type="match status" value="1"/>
</dbReference>
<keyword evidence="1 6" id="KW-0285">Flavoprotein</keyword>
<feature type="region of interest" description="Disordered" evidence="7">
    <location>
        <begin position="436"/>
        <end position="456"/>
    </location>
</feature>
<dbReference type="InterPro" id="IPR016215">
    <property type="entry name" value="NTA_MOA"/>
</dbReference>
<keyword evidence="4" id="KW-0503">Monooxygenase</keyword>
<name>A0A934MVT0_9BACL</name>
<feature type="binding site" evidence="6">
    <location>
        <position position="154"/>
    </location>
    <ligand>
        <name>FMN</name>
        <dbReference type="ChEBI" id="CHEBI:58210"/>
    </ligand>
</feature>
<sequence length="456" mass="51667">MAKKLHLNAFEMNCLGHLSHGLWAHPADQRWRYKDLSYWTELAALLERGKFDTLFIADVLGIYDVYGNSKDAALRNAVQIPANDPALIVPPMAHVTNHLGFAVTSSTSYEHPFAFARRMSTLDHLTKGRIAWNIVTSYLPNAAHNFGYSEMMNHDERYELAEEFLEVVYKLWEGSWEDNAVIIDKNNRIYSDPNKVHKIEHNGKYFNVQGPHMSEPSLQRTPVLYQAGTSSRGKAFAARHAECVFVTGTDTSIMKRQIADIRRQAEEIGRDPSKIKFFTPLVAVVGETREEAEQKMKVLSSYYSHEGAMVLFGSGTGYDLAAYSDDSYLEGPRNHVQSIAERFSKNAPNPRTVGEIRQSLNHLRGTGLYVVGTATEIADQLQQWIEETDLDGFNVRQVISPGTLEDFIDLVVPELQKRGVFRKEYEEGTTFRERLYSADSGRLPDSHPAAKYRRQA</sequence>
<feature type="domain" description="Luciferase-like" evidence="8">
    <location>
        <begin position="30"/>
        <end position="385"/>
    </location>
</feature>
<feature type="binding site" evidence="6">
    <location>
        <position position="104"/>
    </location>
    <ligand>
        <name>FMN</name>
        <dbReference type="ChEBI" id="CHEBI:58210"/>
    </ligand>
</feature>
<evidence type="ECO:0000313" key="9">
    <source>
        <dbReference type="EMBL" id="MBJ6362442.1"/>
    </source>
</evidence>
<evidence type="ECO:0000256" key="5">
    <source>
        <dbReference type="ARBA" id="ARBA00033748"/>
    </source>
</evidence>
<dbReference type="GO" id="GO:0016705">
    <property type="term" value="F:oxidoreductase activity, acting on paired donors, with incorporation or reduction of molecular oxygen"/>
    <property type="evidence" value="ECO:0007669"/>
    <property type="project" value="InterPro"/>
</dbReference>
<feature type="binding site" evidence="6">
    <location>
        <position position="58"/>
    </location>
    <ligand>
        <name>FMN</name>
        <dbReference type="ChEBI" id="CHEBI:58210"/>
    </ligand>
</feature>
<dbReference type="SUPFAM" id="SSF51679">
    <property type="entry name" value="Bacterial luciferase-like"/>
    <property type="match status" value="1"/>
</dbReference>
<dbReference type="PANTHER" id="PTHR30011">
    <property type="entry name" value="ALKANESULFONATE MONOOXYGENASE-RELATED"/>
    <property type="match status" value="1"/>
</dbReference>
<dbReference type="NCBIfam" id="TIGR03860">
    <property type="entry name" value="FMN_nitrolo"/>
    <property type="match status" value="1"/>
</dbReference>
<dbReference type="RefSeq" id="WP_199019984.1">
    <property type="nucleotide sequence ID" value="NZ_JAELUP010000072.1"/>
</dbReference>
<evidence type="ECO:0000256" key="4">
    <source>
        <dbReference type="ARBA" id="ARBA00023033"/>
    </source>
</evidence>
<evidence type="ECO:0000313" key="10">
    <source>
        <dbReference type="Proteomes" id="UP000640274"/>
    </source>
</evidence>
<feature type="binding site" evidence="6">
    <location>
        <position position="230"/>
    </location>
    <ligand>
        <name>FMN</name>
        <dbReference type="ChEBI" id="CHEBI:58210"/>
    </ligand>
</feature>
<proteinExistence type="inferred from homology"/>
<evidence type="ECO:0000259" key="8">
    <source>
        <dbReference type="Pfam" id="PF00296"/>
    </source>
</evidence>
<dbReference type="AlphaFoldDB" id="A0A934MVT0"/>
<dbReference type="InterPro" id="IPR011251">
    <property type="entry name" value="Luciferase-like_dom"/>
</dbReference>
<dbReference type="PIRSF" id="PIRSF000337">
    <property type="entry name" value="NTA_MOA"/>
    <property type="match status" value="1"/>
</dbReference>
<comment type="caution">
    <text evidence="9">The sequence shown here is derived from an EMBL/GenBank/DDBJ whole genome shotgun (WGS) entry which is preliminary data.</text>
</comment>
<organism evidence="9 10">
    <name type="scientific">Paenibacillus roseus</name>
    <dbReference type="NCBI Taxonomy" id="2798579"/>
    <lineage>
        <taxon>Bacteria</taxon>
        <taxon>Bacillati</taxon>
        <taxon>Bacillota</taxon>
        <taxon>Bacilli</taxon>
        <taxon>Bacillales</taxon>
        <taxon>Paenibacillaceae</taxon>
        <taxon>Paenibacillus</taxon>
    </lineage>
</organism>
<keyword evidence="2 6" id="KW-0288">FMN</keyword>
<keyword evidence="10" id="KW-1185">Reference proteome</keyword>
<protein>
    <submittedName>
        <fullName evidence="9">LLM class flavin-dependent oxidoreductase</fullName>
    </submittedName>
</protein>
<keyword evidence="3" id="KW-0560">Oxidoreductase</keyword>
<feature type="binding site" evidence="6">
    <location>
        <position position="158"/>
    </location>
    <ligand>
        <name>FMN</name>
        <dbReference type="ChEBI" id="CHEBI:58210"/>
    </ligand>
</feature>